<comment type="caution">
    <text evidence="1">The sequence shown here is derived from an EMBL/GenBank/DDBJ whole genome shotgun (WGS) entry which is preliminary data.</text>
</comment>
<sequence length="159" mass="17787">MMAYYKNWRKHNAEVLSLAADESDSSDADGLLRAQFSEDETASLSPSADGNIPYYDSDALVLSSDTDSEVAGNLSDDSAEDTPDLSEEVAAWAATNKYTRCEPTCAVLQWAGVWLGACFDYRGKLDDWLFQWPQIAFPYWGLVPQHRIVTSFVWDRTVL</sequence>
<evidence type="ECO:0000313" key="2">
    <source>
        <dbReference type="Proteomes" id="UP000579812"/>
    </source>
</evidence>
<name>A0A7J6D488_9TELE</name>
<proteinExistence type="predicted"/>
<protein>
    <submittedName>
        <fullName evidence="1">Uncharacterized protein</fullName>
    </submittedName>
</protein>
<dbReference type="AlphaFoldDB" id="A0A7J6D488"/>
<organism evidence="1 2">
    <name type="scientific">Onychostoma macrolepis</name>
    <dbReference type="NCBI Taxonomy" id="369639"/>
    <lineage>
        <taxon>Eukaryota</taxon>
        <taxon>Metazoa</taxon>
        <taxon>Chordata</taxon>
        <taxon>Craniata</taxon>
        <taxon>Vertebrata</taxon>
        <taxon>Euteleostomi</taxon>
        <taxon>Actinopterygii</taxon>
        <taxon>Neopterygii</taxon>
        <taxon>Teleostei</taxon>
        <taxon>Ostariophysi</taxon>
        <taxon>Cypriniformes</taxon>
        <taxon>Cyprinidae</taxon>
        <taxon>Acrossocheilinae</taxon>
        <taxon>Onychostoma</taxon>
    </lineage>
</organism>
<dbReference type="EMBL" id="JAAMOB010000004">
    <property type="protein sequence ID" value="KAF4114043.1"/>
    <property type="molecule type" value="Genomic_DNA"/>
</dbReference>
<keyword evidence="2" id="KW-1185">Reference proteome</keyword>
<evidence type="ECO:0000313" key="1">
    <source>
        <dbReference type="EMBL" id="KAF4114043.1"/>
    </source>
</evidence>
<gene>
    <name evidence="1" type="ORF">G5714_004266</name>
</gene>
<accession>A0A7J6D488</accession>
<dbReference type="Proteomes" id="UP000579812">
    <property type="component" value="Unassembled WGS sequence"/>
</dbReference>
<reference evidence="1 2" key="1">
    <citation type="submission" date="2020-04" db="EMBL/GenBank/DDBJ databases">
        <title>Chromosome-level genome assembly of a cyprinid fish Onychostoma macrolepis by integration of Nanopore Sequencing, Bionano and Hi-C technology.</title>
        <authorList>
            <person name="Wang D."/>
        </authorList>
    </citation>
    <scope>NUCLEOTIDE SEQUENCE [LARGE SCALE GENOMIC DNA]</scope>
    <source>
        <strain evidence="1">SWU-2019</strain>
        <tissue evidence="1">Muscle</tissue>
    </source>
</reference>